<evidence type="ECO:0000313" key="4">
    <source>
        <dbReference type="Proteomes" id="UP001141806"/>
    </source>
</evidence>
<dbReference type="Proteomes" id="UP001141806">
    <property type="component" value="Unassembled WGS sequence"/>
</dbReference>
<dbReference type="SUPFAM" id="SSF51101">
    <property type="entry name" value="Mannose-binding lectins"/>
    <property type="match status" value="2"/>
</dbReference>
<dbReference type="EMBL" id="JAMYWD010000008">
    <property type="protein sequence ID" value="KAJ4962227.1"/>
    <property type="molecule type" value="Genomic_DNA"/>
</dbReference>
<dbReference type="SMART" id="SM00915">
    <property type="entry name" value="Jacalin"/>
    <property type="match status" value="1"/>
</dbReference>
<proteinExistence type="predicted"/>
<dbReference type="OrthoDB" id="581739at2759"/>
<dbReference type="Gene3D" id="2.100.10.30">
    <property type="entry name" value="Jacalin-like lectin domain"/>
    <property type="match status" value="2"/>
</dbReference>
<gene>
    <name evidence="3" type="ORF">NE237_022166</name>
</gene>
<name>A0A9Q0H991_9MAGN</name>
<reference evidence="3" key="1">
    <citation type="journal article" date="2023" name="Plant J.">
        <title>The genome of the king protea, Protea cynaroides.</title>
        <authorList>
            <person name="Chang J."/>
            <person name="Duong T.A."/>
            <person name="Schoeman C."/>
            <person name="Ma X."/>
            <person name="Roodt D."/>
            <person name="Barker N."/>
            <person name="Li Z."/>
            <person name="Van de Peer Y."/>
            <person name="Mizrachi E."/>
        </authorList>
    </citation>
    <scope>NUCLEOTIDE SEQUENCE</scope>
    <source>
        <tissue evidence="3">Young leaves</tissue>
    </source>
</reference>
<dbReference type="PANTHER" id="PTHR47293">
    <property type="entry name" value="JACALIN-RELATED LECTIN 3"/>
    <property type="match status" value="1"/>
</dbReference>
<dbReference type="PROSITE" id="PS51752">
    <property type="entry name" value="JACALIN_LECTIN"/>
    <property type="match status" value="1"/>
</dbReference>
<dbReference type="Pfam" id="PF01419">
    <property type="entry name" value="Jacalin"/>
    <property type="match status" value="2"/>
</dbReference>
<keyword evidence="4" id="KW-1185">Reference proteome</keyword>
<evidence type="ECO:0000313" key="3">
    <source>
        <dbReference type="EMBL" id="KAJ4962227.1"/>
    </source>
</evidence>
<feature type="domain" description="Jacalin-type lectin" evidence="2">
    <location>
        <begin position="79"/>
        <end position="222"/>
    </location>
</feature>
<dbReference type="PANTHER" id="PTHR47293:SF70">
    <property type="entry name" value="JACALIN-RELATED LECTIN 24-RELATED"/>
    <property type="match status" value="1"/>
</dbReference>
<dbReference type="InterPro" id="IPR001229">
    <property type="entry name" value="Jacalin-like_lectin_dom"/>
</dbReference>
<evidence type="ECO:0000259" key="2">
    <source>
        <dbReference type="PROSITE" id="PS51752"/>
    </source>
</evidence>
<accession>A0A9Q0H991</accession>
<sequence>MWIRSIQTAHMVGEKLQLSEKHGEDGRMFKTVDIDYPYEFLTGISGFTGSITDSDCNPVLIKRACGNSVVKSLTFETNRRKIGPYGQEEGTPFCIQMGTKRCFGGFHGRKNPLIRIQVEIMVKTAYILDEKLKHSDKHGGDHGDMFKTVEIDYPSEFLTGISGNKHCACGVKSLMFETTRREFGPFGGRFGTHFSIQMGSKRCFGGFHGTDYLCSIGVYVKSPNPLKKTILCSPSVVPKGREELIRQIKLEKM</sequence>
<protein>
    <recommendedName>
        <fullName evidence="2">Jacalin-type lectin domain-containing protein</fullName>
    </recommendedName>
</protein>
<dbReference type="AlphaFoldDB" id="A0A9Q0H991"/>
<dbReference type="GO" id="GO:0030246">
    <property type="term" value="F:carbohydrate binding"/>
    <property type="evidence" value="ECO:0007669"/>
    <property type="project" value="UniProtKB-KW"/>
</dbReference>
<organism evidence="3 4">
    <name type="scientific">Protea cynaroides</name>
    <dbReference type="NCBI Taxonomy" id="273540"/>
    <lineage>
        <taxon>Eukaryota</taxon>
        <taxon>Viridiplantae</taxon>
        <taxon>Streptophyta</taxon>
        <taxon>Embryophyta</taxon>
        <taxon>Tracheophyta</taxon>
        <taxon>Spermatophyta</taxon>
        <taxon>Magnoliopsida</taxon>
        <taxon>Proteales</taxon>
        <taxon>Proteaceae</taxon>
        <taxon>Protea</taxon>
    </lineage>
</organism>
<evidence type="ECO:0000256" key="1">
    <source>
        <dbReference type="ARBA" id="ARBA00022734"/>
    </source>
</evidence>
<keyword evidence="1" id="KW-0430">Lectin</keyword>
<dbReference type="InterPro" id="IPR036404">
    <property type="entry name" value="Jacalin-like_lectin_dom_sf"/>
</dbReference>
<comment type="caution">
    <text evidence="3">The sequence shown here is derived from an EMBL/GenBank/DDBJ whole genome shotgun (WGS) entry which is preliminary data.</text>
</comment>